<organism evidence="1">
    <name type="scientific">Salmonella enterica subsp. enterica serovar Uganda</name>
    <dbReference type="NCBI Taxonomy" id="487004"/>
    <lineage>
        <taxon>Bacteria</taxon>
        <taxon>Pseudomonadati</taxon>
        <taxon>Pseudomonadota</taxon>
        <taxon>Gammaproteobacteria</taxon>
        <taxon>Enterobacterales</taxon>
        <taxon>Enterobacteriaceae</taxon>
        <taxon>Salmonella</taxon>
    </lineage>
</organism>
<name>A0A5W2Q5R0_SALET</name>
<sequence length="78" mass="9172">MGKSSTIQELTGSDMEQGNSLYKRYLKASSLPFKEKIKHRPSPCRFRRDRVLRQLMQNEMKSLVIRIERAASEQKDEN</sequence>
<protein>
    <submittedName>
        <fullName evidence="1">Uncharacterized protein</fullName>
    </submittedName>
</protein>
<dbReference type="InterPro" id="IPR055725">
    <property type="entry name" value="DUF7301"/>
</dbReference>
<accession>A0A5W2Q5R0</accession>
<reference evidence="1" key="1">
    <citation type="submission" date="2018-06" db="EMBL/GenBank/DDBJ databases">
        <authorList>
            <person name="Ashton P.M."/>
            <person name="Dallman T."/>
            <person name="Nair S."/>
            <person name="De Pinna E."/>
            <person name="Peters T."/>
            <person name="Grant K."/>
        </authorList>
    </citation>
    <scope>NUCLEOTIDE SEQUENCE</scope>
    <source>
        <strain evidence="1">265840</strain>
    </source>
</reference>
<gene>
    <name evidence="1" type="ORF">DPP93_05485</name>
</gene>
<proteinExistence type="predicted"/>
<evidence type="ECO:0000313" key="1">
    <source>
        <dbReference type="EMBL" id="EBW4889714.1"/>
    </source>
</evidence>
<dbReference type="AlphaFoldDB" id="A0A5W2Q5R0"/>
<comment type="caution">
    <text evidence="1">The sequence shown here is derived from an EMBL/GenBank/DDBJ whole genome shotgun (WGS) entry which is preliminary data.</text>
</comment>
<dbReference type="Pfam" id="PF23975">
    <property type="entry name" value="DUF7301"/>
    <property type="match status" value="1"/>
</dbReference>
<dbReference type="EMBL" id="AAHIMI010000003">
    <property type="protein sequence ID" value="EBW4889714.1"/>
    <property type="molecule type" value="Genomic_DNA"/>
</dbReference>